<dbReference type="CDD" id="cd11321">
    <property type="entry name" value="AmyAc_bac_euk_BE"/>
    <property type="match status" value="1"/>
</dbReference>
<evidence type="ECO:0000256" key="3">
    <source>
        <dbReference type="ARBA" id="ARBA00009000"/>
    </source>
</evidence>
<dbReference type="GO" id="GO:0003844">
    <property type="term" value="F:1,4-alpha-glucan branching enzyme activity"/>
    <property type="evidence" value="ECO:0007669"/>
    <property type="project" value="UniProtKB-EC"/>
</dbReference>
<evidence type="ECO:0000313" key="11">
    <source>
        <dbReference type="Proteomes" id="UP000525298"/>
    </source>
</evidence>
<evidence type="ECO:0000256" key="2">
    <source>
        <dbReference type="ARBA" id="ARBA00002953"/>
    </source>
</evidence>
<dbReference type="GO" id="GO:0005737">
    <property type="term" value="C:cytoplasm"/>
    <property type="evidence" value="ECO:0007669"/>
    <property type="project" value="TreeGrafter"/>
</dbReference>
<feature type="active site" description="Proton donor" evidence="8">
    <location>
        <position position="383"/>
    </location>
</feature>
<dbReference type="SMART" id="SM00642">
    <property type="entry name" value="Aamy"/>
    <property type="match status" value="1"/>
</dbReference>
<dbReference type="InterPro" id="IPR014756">
    <property type="entry name" value="Ig_E-set"/>
</dbReference>
<dbReference type="InterPro" id="IPR013783">
    <property type="entry name" value="Ig-like_fold"/>
</dbReference>
<dbReference type="Pfam" id="PF02806">
    <property type="entry name" value="Alpha-amylase_C"/>
    <property type="match status" value="1"/>
</dbReference>
<evidence type="ECO:0000256" key="5">
    <source>
        <dbReference type="ARBA" id="ARBA00022676"/>
    </source>
</evidence>
<dbReference type="FunFam" id="2.60.40.1180:FF:000050">
    <property type="entry name" value="1,4-alpha-glucan branching enzyme"/>
    <property type="match status" value="1"/>
</dbReference>
<dbReference type="Gene3D" id="2.60.40.10">
    <property type="entry name" value="Immunoglobulins"/>
    <property type="match status" value="1"/>
</dbReference>
<dbReference type="EMBL" id="JACDUS010000003">
    <property type="protein sequence ID" value="MBA2881191.1"/>
    <property type="molecule type" value="Genomic_DNA"/>
</dbReference>
<proteinExistence type="inferred from homology"/>
<dbReference type="InterPro" id="IPR006047">
    <property type="entry name" value="GH13_cat_dom"/>
</dbReference>
<dbReference type="GO" id="GO:0004553">
    <property type="term" value="F:hydrolase activity, hydrolyzing O-glycosyl compounds"/>
    <property type="evidence" value="ECO:0007669"/>
    <property type="project" value="InterPro"/>
</dbReference>
<protein>
    <recommendedName>
        <fullName evidence="4">1,4-alpha-glucan branching enzyme</fullName>
        <ecNumber evidence="4">2.4.1.18</ecNumber>
    </recommendedName>
</protein>
<sequence length="672" mass="76846">MEPWQQLVALDSYLEPYAETIRRRADYISALEDRLTGGNQSLADFASGHEYFGLHLRNNQWVFREWAPNAEAVYLIGDMTGWKEDPGFSLVPAEAPGVWEIQLPADRLGHKDLYRLRIYWPGGSGDRIPAWTRRVVQDPETLIFNAQVWVPDSPYVWRHPGFVCPDRPPLIYEVHVGMAQQEKKVGTYSEFVDRVLPRIAAAGYNTIQLMAVQEHPYYASFGYQVSNFFAASSRFGTPEQLKELVDAAHGAGLCVLMDLVHSHAVANEAEGLSRFDGTDYQYFHSGARGHHPGWDSRLFDYGKPEVLHFLLSNCRFWLDEYGFDGFRFDGITSMLYTHHGLEKAFVSYEDYFDNSVDEDALAYLCLANKLIHEIREDAVTIAEDVSGMPGLSLENKSGGIGFDYRFAMGIADYWIRVIKEYSDEHWPLGTIWHELTNRRAEERTISYAESHDQALVGDQALIFRLIGKDIYAHMHKDDPRMTVDRGVALHKMIRLITLATAGHGYLNFMGNEFGHPEWIDFPRAENNWSYAYARRQWHLADAPDLKFKCLGDFDRAMIETAKKCAILSKAEPALLWHHESDKVLAFERNGCVFVFNFHPAQSYTDYRISAPAGTYTTILDSDAESYGGHGRLYSGQRHFTLHEDTHDGPRDFLQLYLPTRTALVLFRESDKS</sequence>
<dbReference type="GO" id="GO:0043169">
    <property type="term" value="F:cation binding"/>
    <property type="evidence" value="ECO:0007669"/>
    <property type="project" value="InterPro"/>
</dbReference>
<evidence type="ECO:0000256" key="6">
    <source>
        <dbReference type="ARBA" id="ARBA00022679"/>
    </source>
</evidence>
<evidence type="ECO:0000256" key="8">
    <source>
        <dbReference type="PIRSR" id="PIRSR000463-1"/>
    </source>
</evidence>
<dbReference type="Pfam" id="PF02922">
    <property type="entry name" value="CBM_48"/>
    <property type="match status" value="1"/>
</dbReference>
<dbReference type="SUPFAM" id="SSF51011">
    <property type="entry name" value="Glycosyl hydrolase domain"/>
    <property type="match status" value="1"/>
</dbReference>
<dbReference type="EC" id="2.4.1.18" evidence="4"/>
<dbReference type="PANTHER" id="PTHR43651:SF3">
    <property type="entry name" value="1,4-ALPHA-GLUCAN-BRANCHING ENZYME"/>
    <property type="match status" value="1"/>
</dbReference>
<evidence type="ECO:0000313" key="10">
    <source>
        <dbReference type="EMBL" id="MBA2881191.1"/>
    </source>
</evidence>
<dbReference type="PIRSF" id="PIRSF000463">
    <property type="entry name" value="GlgB"/>
    <property type="match status" value="1"/>
</dbReference>
<dbReference type="InterPro" id="IPR037439">
    <property type="entry name" value="Branching_enzy"/>
</dbReference>
<reference evidence="10 11" key="1">
    <citation type="submission" date="2020-07" db="EMBL/GenBank/DDBJ databases">
        <title>Genomic Encyclopedia of Type Strains, Phase IV (KMG-IV): sequencing the most valuable type-strain genomes for metagenomic binning, comparative biology and taxonomic classification.</title>
        <authorList>
            <person name="Goeker M."/>
        </authorList>
    </citation>
    <scope>NUCLEOTIDE SEQUENCE [LARGE SCALE GENOMIC DNA]</scope>
    <source>
        <strain evidence="10 11">DSM 17721</strain>
    </source>
</reference>
<dbReference type="CDD" id="cd02854">
    <property type="entry name" value="E_set_GBE_euk_N"/>
    <property type="match status" value="1"/>
</dbReference>
<keyword evidence="11" id="KW-1185">Reference proteome</keyword>
<comment type="catalytic activity">
    <reaction evidence="1">
        <text>Transfers a segment of a (1-&gt;4)-alpha-D-glucan chain to a primary hydroxy group in a similar glucan chain.</text>
        <dbReference type="EC" id="2.4.1.18"/>
    </reaction>
</comment>
<dbReference type="RefSeq" id="WP_181550844.1">
    <property type="nucleotide sequence ID" value="NZ_JACDUS010000003.1"/>
</dbReference>
<dbReference type="Pfam" id="PF00128">
    <property type="entry name" value="Alpha-amylase"/>
    <property type="match status" value="1"/>
</dbReference>
<evidence type="ECO:0000256" key="7">
    <source>
        <dbReference type="ARBA" id="ARBA00023277"/>
    </source>
</evidence>
<dbReference type="InterPro" id="IPR004193">
    <property type="entry name" value="Glyco_hydro_13_N"/>
</dbReference>
<keyword evidence="7" id="KW-0119">Carbohydrate metabolism</keyword>
<dbReference type="SUPFAM" id="SSF51445">
    <property type="entry name" value="(Trans)glycosidases"/>
    <property type="match status" value="1"/>
</dbReference>
<dbReference type="Gene3D" id="2.60.40.1180">
    <property type="entry name" value="Golgi alpha-mannosidase II"/>
    <property type="match status" value="1"/>
</dbReference>
<keyword evidence="6 10" id="KW-0808">Transferase</keyword>
<evidence type="ECO:0000259" key="9">
    <source>
        <dbReference type="SMART" id="SM00642"/>
    </source>
</evidence>
<dbReference type="Proteomes" id="UP000525298">
    <property type="component" value="Unassembled WGS sequence"/>
</dbReference>
<dbReference type="FunFam" id="3.20.20.80:FF:000001">
    <property type="entry name" value="1,4-alpha-glucan branching enzyme"/>
    <property type="match status" value="1"/>
</dbReference>
<keyword evidence="5 10" id="KW-0328">Glycosyltransferase</keyword>
<dbReference type="Gene3D" id="3.20.20.80">
    <property type="entry name" value="Glycosidases"/>
    <property type="match status" value="1"/>
</dbReference>
<evidence type="ECO:0000256" key="4">
    <source>
        <dbReference type="ARBA" id="ARBA00012541"/>
    </source>
</evidence>
<dbReference type="PANTHER" id="PTHR43651">
    <property type="entry name" value="1,4-ALPHA-GLUCAN-BRANCHING ENZYME"/>
    <property type="match status" value="1"/>
</dbReference>
<dbReference type="InterPro" id="IPR013780">
    <property type="entry name" value="Glyco_hydro_b"/>
</dbReference>
<name>A0A7W0C8P1_9BACT</name>
<dbReference type="GO" id="GO:0005978">
    <property type="term" value="P:glycogen biosynthetic process"/>
    <property type="evidence" value="ECO:0007669"/>
    <property type="project" value="InterPro"/>
</dbReference>
<comment type="function">
    <text evidence="2">Catalyzes the formation of the alpha-1,6-glucosidic linkages in glycogen by scission of a 1,4-alpha-linked oligosaccharide from growing alpha-1,4-glucan chains and the subsequent attachment of the oligosaccharide to the alpha-1,6 position.</text>
</comment>
<gene>
    <name evidence="10" type="ORF">HNR65_001517</name>
</gene>
<evidence type="ECO:0000256" key="1">
    <source>
        <dbReference type="ARBA" id="ARBA00000826"/>
    </source>
</evidence>
<dbReference type="InterPro" id="IPR017853">
    <property type="entry name" value="GH"/>
</dbReference>
<feature type="active site" description="Nucleophile" evidence="8">
    <location>
        <position position="329"/>
    </location>
</feature>
<dbReference type="SUPFAM" id="SSF81296">
    <property type="entry name" value="E set domains"/>
    <property type="match status" value="1"/>
</dbReference>
<dbReference type="AlphaFoldDB" id="A0A7W0C8P1"/>
<organism evidence="10 11">
    <name type="scientific">Desulfosalsimonas propionicica</name>
    <dbReference type="NCBI Taxonomy" id="332175"/>
    <lineage>
        <taxon>Bacteria</taxon>
        <taxon>Pseudomonadati</taxon>
        <taxon>Thermodesulfobacteriota</taxon>
        <taxon>Desulfobacteria</taxon>
        <taxon>Desulfobacterales</taxon>
        <taxon>Desulfosalsimonadaceae</taxon>
        <taxon>Desulfosalsimonas</taxon>
    </lineage>
</organism>
<comment type="caution">
    <text evidence="10">The sequence shown here is derived from an EMBL/GenBank/DDBJ whole genome shotgun (WGS) entry which is preliminary data.</text>
</comment>
<dbReference type="InterPro" id="IPR006048">
    <property type="entry name" value="A-amylase/branching_C"/>
</dbReference>
<accession>A0A7W0C8P1</accession>
<feature type="domain" description="Glycosyl hydrolase family 13 catalytic" evidence="9">
    <location>
        <begin position="191"/>
        <end position="538"/>
    </location>
</feature>
<comment type="similarity">
    <text evidence="3">Belongs to the glycosyl hydrolase 13 family. GlgB subfamily.</text>
</comment>